<dbReference type="PANTHER" id="PTHR42711:SF10">
    <property type="entry name" value="ABC TRANSPORTER ATP-BINDING PROTEIN"/>
    <property type="match status" value="1"/>
</dbReference>
<dbReference type="SUPFAM" id="SSF52540">
    <property type="entry name" value="P-loop containing nucleoside triphosphate hydrolases"/>
    <property type="match status" value="1"/>
</dbReference>
<dbReference type="InterPro" id="IPR003593">
    <property type="entry name" value="AAA+_ATPase"/>
</dbReference>
<dbReference type="InterPro" id="IPR050763">
    <property type="entry name" value="ABC_transporter_ATP-binding"/>
</dbReference>
<keyword evidence="4 6" id="KW-0067">ATP-binding</keyword>
<evidence type="ECO:0000313" key="7">
    <source>
        <dbReference type="Proteomes" id="UP001628091"/>
    </source>
</evidence>
<proteinExistence type="inferred from homology"/>
<dbReference type="GO" id="GO:0005524">
    <property type="term" value="F:ATP binding"/>
    <property type="evidence" value="ECO:0007669"/>
    <property type="project" value="UniProtKB-KW"/>
</dbReference>
<dbReference type="InterPro" id="IPR027417">
    <property type="entry name" value="P-loop_NTPase"/>
</dbReference>
<evidence type="ECO:0000256" key="1">
    <source>
        <dbReference type="ARBA" id="ARBA00005417"/>
    </source>
</evidence>
<evidence type="ECO:0000256" key="4">
    <source>
        <dbReference type="ARBA" id="ARBA00022840"/>
    </source>
</evidence>
<feature type="domain" description="ABC transporter" evidence="5">
    <location>
        <begin position="43"/>
        <end position="272"/>
    </location>
</feature>
<evidence type="ECO:0000313" key="6">
    <source>
        <dbReference type="EMBL" id="GAB1584315.1"/>
    </source>
</evidence>
<dbReference type="CDD" id="cd03230">
    <property type="entry name" value="ABC_DR_subfamily_A"/>
    <property type="match status" value="1"/>
</dbReference>
<dbReference type="EMBL" id="BAAFZP010000002">
    <property type="protein sequence ID" value="GAB1584315.1"/>
    <property type="molecule type" value="Genomic_DNA"/>
</dbReference>
<dbReference type="SMART" id="SM00382">
    <property type="entry name" value="AAA"/>
    <property type="match status" value="1"/>
</dbReference>
<keyword evidence="2" id="KW-0813">Transport</keyword>
<comment type="similarity">
    <text evidence="1">Belongs to the ABC transporter superfamily.</text>
</comment>
<evidence type="ECO:0000259" key="5">
    <source>
        <dbReference type="PROSITE" id="PS50893"/>
    </source>
</evidence>
<keyword evidence="3" id="KW-0547">Nucleotide-binding</keyword>
<protein>
    <submittedName>
        <fullName evidence="6">ABC transporter ATP-binding protein</fullName>
    </submittedName>
</protein>
<evidence type="ECO:0000256" key="2">
    <source>
        <dbReference type="ARBA" id="ARBA00022448"/>
    </source>
</evidence>
<evidence type="ECO:0000256" key="3">
    <source>
        <dbReference type="ARBA" id="ARBA00022741"/>
    </source>
</evidence>
<dbReference type="Pfam" id="PF00005">
    <property type="entry name" value="ABC_tran"/>
    <property type="match status" value="1"/>
</dbReference>
<dbReference type="PANTHER" id="PTHR42711">
    <property type="entry name" value="ABC TRANSPORTER ATP-BINDING PROTEIN"/>
    <property type="match status" value="1"/>
</dbReference>
<dbReference type="PROSITE" id="PS00211">
    <property type="entry name" value="ABC_TRANSPORTER_1"/>
    <property type="match status" value="1"/>
</dbReference>
<dbReference type="Proteomes" id="UP001628091">
    <property type="component" value="Unassembled WGS sequence"/>
</dbReference>
<sequence>MAKVRQLAYIWRALAGRASPRVPLAREPVSSIPSSDGLMPNAISISNLSKTYDGGFTALHGVDLDIRDGEILALLGPNGAGKTTLISIVCGIVNPTTGTVAVQGHDIIKDYRAARELIGLVPQELHVETFETVWATVNYSRGLFGKKPDTAFCERILKDLSLWDKKDNKIMQLSGGMKRRVMIAKALAHEPKILFLDEPTAGVDVELRKDMWQLVRRLRENGTTIILTTHYIEEAEEIADRVGVINKGRLILVEEKAELMRKLGKKQLTLELTEGITTLPDSLGHYDLDVEDGGRRLIYRYDTQAARTGIGSLLADLNRAGISIKELDTKQSSLEDIFVSLVEEAR</sequence>
<reference evidence="6 7" key="1">
    <citation type="submission" date="2024-10" db="EMBL/GenBank/DDBJ databases">
        <title>Isolation, draft genome sequencing and identification of Phyllobacterium sp. NSA23, isolated from leaf soil.</title>
        <authorList>
            <person name="Akita H."/>
        </authorList>
    </citation>
    <scope>NUCLEOTIDE SEQUENCE [LARGE SCALE GENOMIC DNA]</scope>
    <source>
        <strain evidence="6 7">NSA23</strain>
    </source>
</reference>
<keyword evidence="7" id="KW-1185">Reference proteome</keyword>
<dbReference type="PROSITE" id="PS50893">
    <property type="entry name" value="ABC_TRANSPORTER_2"/>
    <property type="match status" value="1"/>
</dbReference>
<name>A0ABQ0H5V6_9HYPH</name>
<dbReference type="InterPro" id="IPR003439">
    <property type="entry name" value="ABC_transporter-like_ATP-bd"/>
</dbReference>
<gene>
    <name evidence="6" type="ORF">PPNSA23_42580</name>
</gene>
<organism evidence="6 7">
    <name type="scientific">Phyllobacterium phragmitis</name>
    <dbReference type="NCBI Taxonomy" id="2670329"/>
    <lineage>
        <taxon>Bacteria</taxon>
        <taxon>Pseudomonadati</taxon>
        <taxon>Pseudomonadota</taxon>
        <taxon>Alphaproteobacteria</taxon>
        <taxon>Hyphomicrobiales</taxon>
        <taxon>Phyllobacteriaceae</taxon>
        <taxon>Phyllobacterium</taxon>
    </lineage>
</organism>
<comment type="caution">
    <text evidence="6">The sequence shown here is derived from an EMBL/GenBank/DDBJ whole genome shotgun (WGS) entry which is preliminary data.</text>
</comment>
<dbReference type="Gene3D" id="3.40.50.300">
    <property type="entry name" value="P-loop containing nucleotide triphosphate hydrolases"/>
    <property type="match status" value="1"/>
</dbReference>
<dbReference type="InterPro" id="IPR017871">
    <property type="entry name" value="ABC_transporter-like_CS"/>
</dbReference>
<accession>A0ABQ0H5V6</accession>